<dbReference type="EMBL" id="KQ086114">
    <property type="protein sequence ID" value="KLO07908.1"/>
    <property type="molecule type" value="Genomic_DNA"/>
</dbReference>
<feature type="compositionally biased region" description="Polar residues" evidence="3">
    <location>
        <begin position="13"/>
        <end position="25"/>
    </location>
</feature>
<dbReference type="STRING" id="27342.A0A0H2REI4"/>
<feature type="region of interest" description="Disordered" evidence="3">
    <location>
        <begin position="328"/>
        <end position="349"/>
    </location>
</feature>
<proteinExistence type="predicted"/>
<sequence>MSNFDFIPRKLTRSATKPNRSNSASGGHRDATGGPRPTGSASKSVEDTPVPSNGIVHNTPKADWKGKGKETGSGERNVGKALSDEEYCNLLWLSLSDHAIWSSHDLYEEMESRNGFVDLRNIWEFSPLFAALPPASVPPESTLARSAKLNPHFEVRMIVVDSWVTGNSRDRGGYEIRRADWVKVKERIRKYTSFYWEDKTIYVENIPVESRTKPAIVKLVQNLLCGRSDLDSSQPTVERVRFPPHRDDAPDALEPFKCKGFAFVTLSSSNTVTLLDQWPWERRDSSSDSEGRRHKAALESGLRALSKRNWEKLKEEYLLHQQRLLAEAANQNHASAPRASKRTSDDDDESRLIEISRPHTISEPQPPSIPQATYPLDCLVFVKNIQPDTNKTTLKKLFSVAFEDPEGQIDYVDYTKGLDTCHLRLCSSLSARRLVEHFNAARILQSNGLDADGTKDMDSSNVISMELVQGRREELYWEKVPLKIRQQAIAKATSGAQTTVESGLEEDTRKRKRRKHN</sequence>
<dbReference type="GO" id="GO:1990904">
    <property type="term" value="C:ribonucleoprotein complex"/>
    <property type="evidence" value="ECO:0007669"/>
    <property type="project" value="UniProtKB-UniRule"/>
</dbReference>
<feature type="domain" description="XRRM" evidence="4">
    <location>
        <begin position="373"/>
        <end position="517"/>
    </location>
</feature>
<feature type="region of interest" description="Disordered" evidence="3">
    <location>
        <begin position="495"/>
        <end position="517"/>
    </location>
</feature>
<reference evidence="5 6" key="1">
    <citation type="submission" date="2015-04" db="EMBL/GenBank/DDBJ databases">
        <title>Complete genome sequence of Schizopora paradoxa KUC8140, a cosmopolitan wood degrader in East Asia.</title>
        <authorList>
            <consortium name="DOE Joint Genome Institute"/>
            <person name="Min B."/>
            <person name="Park H."/>
            <person name="Jang Y."/>
            <person name="Kim J.-J."/>
            <person name="Kim K.H."/>
            <person name="Pangilinan J."/>
            <person name="Lipzen A."/>
            <person name="Riley R."/>
            <person name="Grigoriev I.V."/>
            <person name="Spatafora J.W."/>
            <person name="Choi I.-G."/>
        </authorList>
    </citation>
    <scope>NUCLEOTIDE SEQUENCE [LARGE SCALE GENOMIC DNA]</scope>
    <source>
        <strain evidence="5 6">KUC8140</strain>
    </source>
</reference>
<accession>A0A0H2REI4</accession>
<dbReference type="Pfam" id="PF19977">
    <property type="entry name" value="xRRM"/>
    <property type="match status" value="1"/>
</dbReference>
<evidence type="ECO:0000256" key="3">
    <source>
        <dbReference type="SAM" id="MobiDB-lite"/>
    </source>
</evidence>
<keyword evidence="6" id="KW-1185">Reference proteome</keyword>
<evidence type="ECO:0000313" key="5">
    <source>
        <dbReference type="EMBL" id="KLO07908.1"/>
    </source>
</evidence>
<dbReference type="InterPro" id="IPR035979">
    <property type="entry name" value="RBD_domain_sf"/>
</dbReference>
<evidence type="ECO:0000313" key="6">
    <source>
        <dbReference type="Proteomes" id="UP000053477"/>
    </source>
</evidence>
<dbReference type="GO" id="GO:1904868">
    <property type="term" value="P:telomerase catalytic core complex assembly"/>
    <property type="evidence" value="ECO:0007669"/>
    <property type="project" value="InterPro"/>
</dbReference>
<dbReference type="SUPFAM" id="SSF54928">
    <property type="entry name" value="RNA-binding domain, RBD"/>
    <property type="match status" value="1"/>
</dbReference>
<keyword evidence="1 2" id="KW-0694">RNA-binding</keyword>
<evidence type="ECO:0000256" key="2">
    <source>
        <dbReference type="PROSITE-ProRule" id="PRU01288"/>
    </source>
</evidence>
<dbReference type="Proteomes" id="UP000053477">
    <property type="component" value="Unassembled WGS sequence"/>
</dbReference>
<feature type="compositionally biased region" description="Basic and acidic residues" evidence="3">
    <location>
        <begin position="60"/>
        <end position="73"/>
    </location>
</feature>
<dbReference type="Gene3D" id="3.30.70.330">
    <property type="match status" value="1"/>
</dbReference>
<feature type="region of interest" description="Disordered" evidence="3">
    <location>
        <begin position="1"/>
        <end position="78"/>
    </location>
</feature>
<dbReference type="PROSITE" id="PS51939">
    <property type="entry name" value="XRRM"/>
    <property type="match status" value="1"/>
</dbReference>
<dbReference type="InterPro" id="IPR012677">
    <property type="entry name" value="Nucleotide-bd_a/b_plait_sf"/>
</dbReference>
<dbReference type="InterPro" id="IPR045537">
    <property type="entry name" value="Lar7_xRRM"/>
</dbReference>
<gene>
    <name evidence="5" type="ORF">SCHPADRAFT_859587</name>
</gene>
<dbReference type="InterPro" id="IPR014886">
    <property type="entry name" value="La_xRRM"/>
</dbReference>
<name>A0A0H2REI4_9AGAM</name>
<evidence type="ECO:0000259" key="4">
    <source>
        <dbReference type="PROSITE" id="PS51939"/>
    </source>
</evidence>
<dbReference type="OrthoDB" id="439993at2759"/>
<evidence type="ECO:0000256" key="1">
    <source>
        <dbReference type="ARBA" id="ARBA00022884"/>
    </source>
</evidence>
<dbReference type="InParanoid" id="A0A0H2REI4"/>
<protein>
    <recommendedName>
        <fullName evidence="4">XRRM domain-containing protein</fullName>
    </recommendedName>
</protein>
<dbReference type="GO" id="GO:0070034">
    <property type="term" value="F:telomerase RNA binding"/>
    <property type="evidence" value="ECO:0007669"/>
    <property type="project" value="InterPro"/>
</dbReference>
<organism evidence="5 6">
    <name type="scientific">Schizopora paradoxa</name>
    <dbReference type="NCBI Taxonomy" id="27342"/>
    <lineage>
        <taxon>Eukaryota</taxon>
        <taxon>Fungi</taxon>
        <taxon>Dikarya</taxon>
        <taxon>Basidiomycota</taxon>
        <taxon>Agaricomycotina</taxon>
        <taxon>Agaricomycetes</taxon>
        <taxon>Hymenochaetales</taxon>
        <taxon>Schizoporaceae</taxon>
        <taxon>Schizopora</taxon>
    </lineage>
</organism>
<dbReference type="AlphaFoldDB" id="A0A0H2REI4"/>